<dbReference type="Proteomes" id="UP000800041">
    <property type="component" value="Unassembled WGS sequence"/>
</dbReference>
<dbReference type="AlphaFoldDB" id="A0A6G1GYJ9"/>
<protein>
    <submittedName>
        <fullName evidence="2">Uncharacterized protein</fullName>
    </submittedName>
</protein>
<dbReference type="EMBL" id="ML977160">
    <property type="protein sequence ID" value="KAF1985882.1"/>
    <property type="molecule type" value="Genomic_DNA"/>
</dbReference>
<proteinExistence type="predicted"/>
<evidence type="ECO:0000256" key="1">
    <source>
        <dbReference type="SAM" id="MobiDB-lite"/>
    </source>
</evidence>
<reference evidence="2" key="1">
    <citation type="journal article" date="2020" name="Stud. Mycol.">
        <title>101 Dothideomycetes genomes: a test case for predicting lifestyles and emergence of pathogens.</title>
        <authorList>
            <person name="Haridas S."/>
            <person name="Albert R."/>
            <person name="Binder M."/>
            <person name="Bloem J."/>
            <person name="Labutti K."/>
            <person name="Salamov A."/>
            <person name="Andreopoulos B."/>
            <person name="Baker S."/>
            <person name="Barry K."/>
            <person name="Bills G."/>
            <person name="Bluhm B."/>
            <person name="Cannon C."/>
            <person name="Castanera R."/>
            <person name="Culley D."/>
            <person name="Daum C."/>
            <person name="Ezra D."/>
            <person name="Gonzalez J."/>
            <person name="Henrissat B."/>
            <person name="Kuo A."/>
            <person name="Liang C."/>
            <person name="Lipzen A."/>
            <person name="Lutzoni F."/>
            <person name="Magnuson J."/>
            <person name="Mondo S."/>
            <person name="Nolan M."/>
            <person name="Ohm R."/>
            <person name="Pangilinan J."/>
            <person name="Park H.-J."/>
            <person name="Ramirez L."/>
            <person name="Alfaro M."/>
            <person name="Sun H."/>
            <person name="Tritt A."/>
            <person name="Yoshinaga Y."/>
            <person name="Zwiers L.-H."/>
            <person name="Turgeon B."/>
            <person name="Goodwin S."/>
            <person name="Spatafora J."/>
            <person name="Crous P."/>
            <person name="Grigoriev I."/>
        </authorList>
    </citation>
    <scope>NUCLEOTIDE SEQUENCE</scope>
    <source>
        <strain evidence="2">CBS 113979</strain>
    </source>
</reference>
<sequence>MGFIEKLQAKLEIYRLEQRYTRGRDKRSTFTSDAQYINGEYVYSSPSAATPSGSANSSDTGSRERCGRWTPRRRPLGMRSMSSRW</sequence>
<gene>
    <name evidence="2" type="ORF">K402DRAFT_421795</name>
</gene>
<name>A0A6G1GYJ9_9PEZI</name>
<organism evidence="2 3">
    <name type="scientific">Aulographum hederae CBS 113979</name>
    <dbReference type="NCBI Taxonomy" id="1176131"/>
    <lineage>
        <taxon>Eukaryota</taxon>
        <taxon>Fungi</taxon>
        <taxon>Dikarya</taxon>
        <taxon>Ascomycota</taxon>
        <taxon>Pezizomycotina</taxon>
        <taxon>Dothideomycetes</taxon>
        <taxon>Pleosporomycetidae</taxon>
        <taxon>Aulographales</taxon>
        <taxon>Aulographaceae</taxon>
    </lineage>
</organism>
<evidence type="ECO:0000313" key="3">
    <source>
        <dbReference type="Proteomes" id="UP000800041"/>
    </source>
</evidence>
<evidence type="ECO:0000313" key="2">
    <source>
        <dbReference type="EMBL" id="KAF1985882.1"/>
    </source>
</evidence>
<dbReference type="OrthoDB" id="5285218at2759"/>
<accession>A0A6G1GYJ9</accession>
<feature type="region of interest" description="Disordered" evidence="1">
    <location>
        <begin position="41"/>
        <end position="85"/>
    </location>
</feature>
<keyword evidence="3" id="KW-1185">Reference proteome</keyword>
<feature type="compositionally biased region" description="Low complexity" evidence="1">
    <location>
        <begin position="44"/>
        <end position="58"/>
    </location>
</feature>